<dbReference type="Pfam" id="PF02770">
    <property type="entry name" value="Acyl-CoA_dh_M"/>
    <property type="match status" value="1"/>
</dbReference>
<dbReference type="Gene3D" id="2.40.110.10">
    <property type="entry name" value="Butyryl-CoA Dehydrogenase, subunit A, domain 2"/>
    <property type="match status" value="1"/>
</dbReference>
<dbReference type="FunFam" id="1.10.540.10:FF:000003">
    <property type="entry name" value="glutaryl-CoA dehydrogenase, mitochondrial"/>
    <property type="match status" value="1"/>
</dbReference>
<evidence type="ECO:0000259" key="15">
    <source>
        <dbReference type="Pfam" id="PF02770"/>
    </source>
</evidence>
<dbReference type="FunFam" id="1.20.140.10:FF:000006">
    <property type="entry name" value="Glutaryl-CoA dehydrogenase, mitochondrial"/>
    <property type="match status" value="1"/>
</dbReference>
<accession>A0AAN9XYK7</accession>
<dbReference type="PROSITE" id="PS00072">
    <property type="entry name" value="ACYL_COA_DH_1"/>
    <property type="match status" value="1"/>
</dbReference>
<evidence type="ECO:0000256" key="7">
    <source>
        <dbReference type="ARBA" id="ARBA00023002"/>
    </source>
</evidence>
<feature type="domain" description="Acyl-CoA oxidase/dehydrogenase middle" evidence="15">
    <location>
        <begin position="160"/>
        <end position="252"/>
    </location>
</feature>
<evidence type="ECO:0000256" key="1">
    <source>
        <dbReference type="ARBA" id="ARBA00001974"/>
    </source>
</evidence>
<dbReference type="PROSITE" id="PS00073">
    <property type="entry name" value="ACYL_COA_DH_2"/>
    <property type="match status" value="1"/>
</dbReference>
<evidence type="ECO:0000256" key="5">
    <source>
        <dbReference type="ARBA" id="ARBA00022827"/>
    </source>
</evidence>
<dbReference type="GO" id="GO:0033539">
    <property type="term" value="P:fatty acid beta-oxidation using acyl-CoA dehydrogenase"/>
    <property type="evidence" value="ECO:0007669"/>
    <property type="project" value="TreeGrafter"/>
</dbReference>
<dbReference type="Pfam" id="PF00441">
    <property type="entry name" value="Acyl-CoA_dh_1"/>
    <property type="match status" value="1"/>
</dbReference>
<comment type="similarity">
    <text evidence="3 13">Belongs to the acyl-CoA dehydrogenase family.</text>
</comment>
<comment type="catalytic activity">
    <reaction evidence="12">
        <text>glutaryl-CoA + oxidized [electron-transfer flavoprotein] + 2 H(+) = (2E)-butenoyl-CoA + reduced [electron-transfer flavoprotein] + CO2</text>
        <dbReference type="Rhea" id="RHEA:13389"/>
        <dbReference type="Rhea" id="RHEA-COMP:10685"/>
        <dbReference type="Rhea" id="RHEA-COMP:10686"/>
        <dbReference type="ChEBI" id="CHEBI:15378"/>
        <dbReference type="ChEBI" id="CHEBI:16526"/>
        <dbReference type="ChEBI" id="CHEBI:57332"/>
        <dbReference type="ChEBI" id="CHEBI:57378"/>
        <dbReference type="ChEBI" id="CHEBI:57692"/>
        <dbReference type="ChEBI" id="CHEBI:58307"/>
        <dbReference type="EC" id="1.3.8.6"/>
    </reaction>
</comment>
<proteinExistence type="inferred from homology"/>
<dbReference type="InterPro" id="IPR037069">
    <property type="entry name" value="AcylCoA_DH/ox_N_sf"/>
</dbReference>
<dbReference type="PANTHER" id="PTHR42807">
    <property type="entry name" value="GLUTARYL-COA DEHYDROGENASE, MITOCHONDRIAL"/>
    <property type="match status" value="1"/>
</dbReference>
<dbReference type="InterPro" id="IPR009075">
    <property type="entry name" value="AcylCo_DH/oxidase_C"/>
</dbReference>
<evidence type="ECO:0000313" key="17">
    <source>
        <dbReference type="EMBL" id="KAK7574229.1"/>
    </source>
</evidence>
<dbReference type="FunFam" id="2.40.110.10:FF:000008">
    <property type="entry name" value="Glutaryl-CoA dehydrogenase, mitochondrial"/>
    <property type="match status" value="1"/>
</dbReference>
<dbReference type="CDD" id="cd01151">
    <property type="entry name" value="GCD"/>
    <property type="match status" value="1"/>
</dbReference>
<evidence type="ECO:0000256" key="2">
    <source>
        <dbReference type="ARBA" id="ARBA00004305"/>
    </source>
</evidence>
<sequence>MFSLKPLLNIQRTCYHMRSIFLSSKTPTAAKFGWSDALNLESQLTEEEKMLKETFHSYCQQKLMPRILLANREENFDRTIMNELGELGAFGCTINGYGCAGVSSVAAGLIAREVEAVDSAYRSAMSVQSCLVMEPIYTMGSEEQKEKYLPGLAKGNLIGCFGLTEPNAGSDPAGMTTKATHNKEKKTFTLNGSKMWITNAPIADLFIVWAKCEDQRVRGFIVERGTKGLEVNKIVGKFALRANATGAFSMDGCEIPETNLLPHANGLSGSFKCLNKARYGIAWGVMGSAQFCFSTARQYMLDRQQFGRPLAANQIPQKKMADMLTEIALGVQACLQVGRLMDQDLVTPEMISIIKRNNCGKALDIARAARDMLGGNGIVDEYHVIRHVMNMEAVNTYEGTHDIHALILGRAITGISAF</sequence>
<dbReference type="InterPro" id="IPR006089">
    <property type="entry name" value="Acyl-CoA_DH_CS"/>
</dbReference>
<evidence type="ECO:0000256" key="13">
    <source>
        <dbReference type="RuleBase" id="RU362125"/>
    </source>
</evidence>
<dbReference type="PANTHER" id="PTHR42807:SF1">
    <property type="entry name" value="GLUTARYL-COA DEHYDROGENASE, MITOCHONDRIAL"/>
    <property type="match status" value="1"/>
</dbReference>
<dbReference type="EMBL" id="JBBCAQ010000037">
    <property type="protein sequence ID" value="KAK7574229.1"/>
    <property type="molecule type" value="Genomic_DNA"/>
</dbReference>
<dbReference type="InterPro" id="IPR009100">
    <property type="entry name" value="AcylCoA_DH/oxidase_NM_dom_sf"/>
</dbReference>
<gene>
    <name evidence="17" type="ORF">V9T40_011420</name>
</gene>
<evidence type="ECO:0000256" key="8">
    <source>
        <dbReference type="ARBA" id="ARBA00023128"/>
    </source>
</evidence>
<comment type="pathway">
    <text evidence="10">Amino-acid metabolism; tryptophan metabolism.</text>
</comment>
<keyword evidence="5 13" id="KW-0274">FAD</keyword>
<comment type="caution">
    <text evidence="17">The sequence shown here is derived from an EMBL/GenBank/DDBJ whole genome shotgun (WGS) entry which is preliminary data.</text>
</comment>
<dbReference type="GO" id="GO:0046949">
    <property type="term" value="P:fatty-acyl-CoA biosynthetic process"/>
    <property type="evidence" value="ECO:0007669"/>
    <property type="project" value="TreeGrafter"/>
</dbReference>
<evidence type="ECO:0000256" key="4">
    <source>
        <dbReference type="ARBA" id="ARBA00022630"/>
    </source>
</evidence>
<dbReference type="GO" id="GO:0005759">
    <property type="term" value="C:mitochondrial matrix"/>
    <property type="evidence" value="ECO:0007669"/>
    <property type="project" value="UniProtKB-SubCell"/>
</dbReference>
<comment type="pathway">
    <text evidence="9">Amino-acid metabolism; lysine degradation.</text>
</comment>
<reference evidence="17 18" key="1">
    <citation type="submission" date="2024-03" db="EMBL/GenBank/DDBJ databases">
        <title>Adaptation during the transition from Ophiocordyceps entomopathogen to insect associate is accompanied by gene loss and intensified selection.</title>
        <authorList>
            <person name="Ward C.M."/>
            <person name="Onetto C.A."/>
            <person name="Borneman A.R."/>
        </authorList>
    </citation>
    <scope>NUCLEOTIDE SEQUENCE [LARGE SCALE GENOMIC DNA]</scope>
    <source>
        <strain evidence="17">AWRI1</strain>
        <tissue evidence="17">Single Adult Female</tissue>
    </source>
</reference>
<evidence type="ECO:0000256" key="11">
    <source>
        <dbReference type="ARBA" id="ARBA00039033"/>
    </source>
</evidence>
<keyword evidence="18" id="KW-1185">Reference proteome</keyword>
<dbReference type="SUPFAM" id="SSF56645">
    <property type="entry name" value="Acyl-CoA dehydrogenase NM domain-like"/>
    <property type="match status" value="1"/>
</dbReference>
<evidence type="ECO:0000259" key="14">
    <source>
        <dbReference type="Pfam" id="PF00441"/>
    </source>
</evidence>
<dbReference type="Gene3D" id="1.10.540.10">
    <property type="entry name" value="Acyl-CoA dehydrogenase/oxidase, N-terminal domain"/>
    <property type="match status" value="1"/>
</dbReference>
<organism evidence="17 18">
    <name type="scientific">Parthenolecanium corni</name>
    <dbReference type="NCBI Taxonomy" id="536013"/>
    <lineage>
        <taxon>Eukaryota</taxon>
        <taxon>Metazoa</taxon>
        <taxon>Ecdysozoa</taxon>
        <taxon>Arthropoda</taxon>
        <taxon>Hexapoda</taxon>
        <taxon>Insecta</taxon>
        <taxon>Pterygota</taxon>
        <taxon>Neoptera</taxon>
        <taxon>Paraneoptera</taxon>
        <taxon>Hemiptera</taxon>
        <taxon>Sternorrhyncha</taxon>
        <taxon>Coccoidea</taxon>
        <taxon>Coccidae</taxon>
        <taxon>Parthenolecanium</taxon>
    </lineage>
</organism>
<dbReference type="Pfam" id="PF02771">
    <property type="entry name" value="Acyl-CoA_dh_N"/>
    <property type="match status" value="1"/>
</dbReference>
<dbReference type="AlphaFoldDB" id="A0AAN9XYK7"/>
<keyword evidence="8" id="KW-0496">Mitochondrion</keyword>
<evidence type="ECO:0000259" key="16">
    <source>
        <dbReference type="Pfam" id="PF02771"/>
    </source>
</evidence>
<protein>
    <recommendedName>
        <fullName evidence="11">glutaryl-CoA dehydrogenase (ETF)</fullName>
        <ecNumber evidence="11">1.3.8.6</ecNumber>
    </recommendedName>
</protein>
<dbReference type="GO" id="GO:0005743">
    <property type="term" value="C:mitochondrial inner membrane"/>
    <property type="evidence" value="ECO:0007669"/>
    <property type="project" value="TreeGrafter"/>
</dbReference>
<name>A0AAN9XYK7_9HEMI</name>
<dbReference type="GO" id="GO:0000062">
    <property type="term" value="F:fatty-acyl-CoA binding"/>
    <property type="evidence" value="ECO:0007669"/>
    <property type="project" value="TreeGrafter"/>
</dbReference>
<evidence type="ECO:0000256" key="10">
    <source>
        <dbReference type="ARBA" id="ARBA00037927"/>
    </source>
</evidence>
<evidence type="ECO:0000256" key="6">
    <source>
        <dbReference type="ARBA" id="ARBA00022946"/>
    </source>
</evidence>
<comment type="subcellular location">
    <subcellularLocation>
        <location evidence="2">Mitochondrion matrix</location>
    </subcellularLocation>
</comment>
<evidence type="ECO:0000256" key="3">
    <source>
        <dbReference type="ARBA" id="ARBA00009347"/>
    </source>
</evidence>
<dbReference type="InterPro" id="IPR052033">
    <property type="entry name" value="Glutaryl-CoA_DH_mitochondrial"/>
</dbReference>
<dbReference type="InterPro" id="IPR013786">
    <property type="entry name" value="AcylCoA_DH/ox_N"/>
</dbReference>
<keyword evidence="6" id="KW-0809">Transit peptide</keyword>
<dbReference type="InterPro" id="IPR046373">
    <property type="entry name" value="Acyl-CoA_Oxase/DH_mid-dom_sf"/>
</dbReference>
<dbReference type="GO" id="GO:0050660">
    <property type="term" value="F:flavin adenine dinucleotide binding"/>
    <property type="evidence" value="ECO:0007669"/>
    <property type="project" value="InterPro"/>
</dbReference>
<keyword evidence="7 13" id="KW-0560">Oxidoreductase</keyword>
<evidence type="ECO:0000256" key="9">
    <source>
        <dbReference type="ARBA" id="ARBA00037899"/>
    </source>
</evidence>
<comment type="cofactor">
    <cofactor evidence="1 13">
        <name>FAD</name>
        <dbReference type="ChEBI" id="CHEBI:57692"/>
    </cofactor>
</comment>
<dbReference type="InterPro" id="IPR036250">
    <property type="entry name" value="AcylCo_DH-like_C"/>
</dbReference>
<dbReference type="Gene3D" id="1.20.140.10">
    <property type="entry name" value="Butyryl-CoA Dehydrogenase, subunit A, domain 3"/>
    <property type="match status" value="1"/>
</dbReference>
<feature type="domain" description="Acyl-CoA dehydrogenase/oxidase N-terminal" evidence="16">
    <location>
        <begin position="45"/>
        <end position="155"/>
    </location>
</feature>
<dbReference type="EC" id="1.3.8.6" evidence="11"/>
<feature type="domain" description="Acyl-CoA dehydrogenase/oxidase C-terminal" evidence="14">
    <location>
        <begin position="266"/>
        <end position="412"/>
    </location>
</feature>
<evidence type="ECO:0000256" key="12">
    <source>
        <dbReference type="ARBA" id="ARBA00049493"/>
    </source>
</evidence>
<evidence type="ECO:0000313" key="18">
    <source>
        <dbReference type="Proteomes" id="UP001367676"/>
    </source>
</evidence>
<keyword evidence="4 13" id="KW-0285">Flavoprotein</keyword>
<dbReference type="InterPro" id="IPR006091">
    <property type="entry name" value="Acyl-CoA_Oxase/DH_mid-dom"/>
</dbReference>
<dbReference type="GO" id="GO:0004361">
    <property type="term" value="F:glutaryl-CoA dehydrogenase activity"/>
    <property type="evidence" value="ECO:0007669"/>
    <property type="project" value="UniProtKB-EC"/>
</dbReference>
<dbReference type="Proteomes" id="UP001367676">
    <property type="component" value="Unassembled WGS sequence"/>
</dbReference>
<dbReference type="SUPFAM" id="SSF47203">
    <property type="entry name" value="Acyl-CoA dehydrogenase C-terminal domain-like"/>
    <property type="match status" value="1"/>
</dbReference>